<name>A0A917PA94_9MICO</name>
<accession>A0A917PA94</accession>
<feature type="transmembrane region" description="Helical" evidence="1">
    <location>
        <begin position="103"/>
        <end position="124"/>
    </location>
</feature>
<dbReference type="Proteomes" id="UP000636956">
    <property type="component" value="Unassembled WGS sequence"/>
</dbReference>
<gene>
    <name evidence="2" type="ORF">GCM10011372_02750</name>
</gene>
<keyword evidence="3" id="KW-1185">Reference proteome</keyword>
<protein>
    <submittedName>
        <fullName evidence="2">Uncharacterized protein</fullName>
    </submittedName>
</protein>
<dbReference type="RefSeq" id="WP_188741635.1">
    <property type="nucleotide sequence ID" value="NZ_BAABFW010000007.1"/>
</dbReference>
<keyword evidence="1" id="KW-0472">Membrane</keyword>
<evidence type="ECO:0000313" key="3">
    <source>
        <dbReference type="Proteomes" id="UP000636956"/>
    </source>
</evidence>
<keyword evidence="1" id="KW-0812">Transmembrane</keyword>
<organism evidence="2 3">
    <name type="scientific">Agromyces bauzanensis</name>
    <dbReference type="NCBI Taxonomy" id="1308924"/>
    <lineage>
        <taxon>Bacteria</taxon>
        <taxon>Bacillati</taxon>
        <taxon>Actinomycetota</taxon>
        <taxon>Actinomycetes</taxon>
        <taxon>Micrococcales</taxon>
        <taxon>Microbacteriaceae</taxon>
        <taxon>Agromyces</taxon>
    </lineage>
</organism>
<keyword evidence="1" id="KW-1133">Transmembrane helix</keyword>
<feature type="transmembrane region" description="Helical" evidence="1">
    <location>
        <begin position="29"/>
        <end position="48"/>
    </location>
</feature>
<proteinExistence type="predicted"/>
<comment type="caution">
    <text evidence="2">The sequence shown here is derived from an EMBL/GenBank/DDBJ whole genome shotgun (WGS) entry which is preliminary data.</text>
</comment>
<evidence type="ECO:0000256" key="1">
    <source>
        <dbReference type="SAM" id="Phobius"/>
    </source>
</evidence>
<evidence type="ECO:0000313" key="2">
    <source>
        <dbReference type="EMBL" id="GGJ68444.1"/>
    </source>
</evidence>
<reference evidence="2" key="2">
    <citation type="submission" date="2020-09" db="EMBL/GenBank/DDBJ databases">
        <authorList>
            <person name="Sun Q."/>
            <person name="Zhou Y."/>
        </authorList>
    </citation>
    <scope>NUCLEOTIDE SEQUENCE</scope>
    <source>
        <strain evidence="2">CGMCC 1.8984</strain>
    </source>
</reference>
<feature type="transmembrane region" description="Helical" evidence="1">
    <location>
        <begin position="68"/>
        <end position="91"/>
    </location>
</feature>
<dbReference type="EMBL" id="BMMD01000001">
    <property type="protein sequence ID" value="GGJ68444.1"/>
    <property type="molecule type" value="Genomic_DNA"/>
</dbReference>
<sequence>MTEASVPAGDAGTGAAGASAAAPRPATPLWLAVTIAAVFGVLYAYDVWEAVRDLVGVSLMVGDLGVSLAGIGIALLIAALLVPIVVYALAFWLGYRRGPLAQVVLFLAGYAVVQVLTLDLAAFFELGGIDFS</sequence>
<reference evidence="2" key="1">
    <citation type="journal article" date="2014" name="Int. J. Syst. Evol. Microbiol.">
        <title>Complete genome sequence of Corynebacterium casei LMG S-19264T (=DSM 44701T), isolated from a smear-ripened cheese.</title>
        <authorList>
            <consortium name="US DOE Joint Genome Institute (JGI-PGF)"/>
            <person name="Walter F."/>
            <person name="Albersmeier A."/>
            <person name="Kalinowski J."/>
            <person name="Ruckert C."/>
        </authorList>
    </citation>
    <scope>NUCLEOTIDE SEQUENCE</scope>
    <source>
        <strain evidence="2">CGMCC 1.8984</strain>
    </source>
</reference>
<dbReference type="AlphaFoldDB" id="A0A917PA94"/>